<proteinExistence type="predicted"/>
<dbReference type="Pfam" id="PF01872">
    <property type="entry name" value="RibD_C"/>
    <property type="match status" value="1"/>
</dbReference>
<dbReference type="InterPro" id="IPR050765">
    <property type="entry name" value="Riboflavin_Biosynth_HTPR"/>
</dbReference>
<dbReference type="NCBIfam" id="NF010663">
    <property type="entry name" value="PRK14059.1-1"/>
    <property type="match status" value="1"/>
</dbReference>
<dbReference type="AlphaFoldDB" id="A0A6H9YZB4"/>
<protein>
    <submittedName>
        <fullName evidence="5">Pyrimidine reductase family protein</fullName>
    </submittedName>
</protein>
<organism evidence="5 6">
    <name type="scientific">Actinomadura rudentiformis</name>
    <dbReference type="NCBI Taxonomy" id="359158"/>
    <lineage>
        <taxon>Bacteria</taxon>
        <taxon>Bacillati</taxon>
        <taxon>Actinomycetota</taxon>
        <taxon>Actinomycetes</taxon>
        <taxon>Streptosporangiales</taxon>
        <taxon>Thermomonosporaceae</taxon>
        <taxon>Actinomadura</taxon>
    </lineage>
</organism>
<dbReference type="GO" id="GO:0008703">
    <property type="term" value="F:5-amino-6-(5-phosphoribosylamino)uracil reductase activity"/>
    <property type="evidence" value="ECO:0007669"/>
    <property type="project" value="InterPro"/>
</dbReference>
<dbReference type="PANTHER" id="PTHR38011:SF7">
    <property type="entry name" value="2,5-DIAMINO-6-RIBOSYLAMINO-4(3H)-PYRIMIDINONE 5'-PHOSPHATE REDUCTASE"/>
    <property type="match status" value="1"/>
</dbReference>
<evidence type="ECO:0000256" key="1">
    <source>
        <dbReference type="ARBA" id="ARBA00005104"/>
    </source>
</evidence>
<feature type="domain" description="Bacterial bifunctional deaminase-reductase C-terminal" evidence="4">
    <location>
        <begin position="33"/>
        <end position="222"/>
    </location>
</feature>
<dbReference type="SUPFAM" id="SSF53597">
    <property type="entry name" value="Dihydrofolate reductase-like"/>
    <property type="match status" value="1"/>
</dbReference>
<evidence type="ECO:0000256" key="3">
    <source>
        <dbReference type="ARBA" id="ARBA00023002"/>
    </source>
</evidence>
<dbReference type="GO" id="GO:0009231">
    <property type="term" value="P:riboflavin biosynthetic process"/>
    <property type="evidence" value="ECO:0007669"/>
    <property type="project" value="InterPro"/>
</dbReference>
<dbReference type="InterPro" id="IPR002734">
    <property type="entry name" value="RibDG_C"/>
</dbReference>
<comment type="pathway">
    <text evidence="1">Cofactor biosynthesis; riboflavin biosynthesis.</text>
</comment>
<keyword evidence="2" id="KW-0521">NADP</keyword>
<evidence type="ECO:0000313" key="6">
    <source>
        <dbReference type="Proteomes" id="UP000468735"/>
    </source>
</evidence>
<sequence length="247" mass="26115">MMQRLSPASNSDSVASGPVDLAEAYAYPAEGAWLRANMISTLDGAAWSLEGRSGGLGNEADRQLFSLMRGLADVVIAGAGTARVEGYGPVAPGPGWEELRAGRTAVPPLAIVSRRLELDLGGPLFTDADPPTILLTVEDAPADRLQLAQEVADVIIAGEHAVDFAMAVKQLEARGHRRLLCEGGPHVLAQMVEAGVLDELCLTLSPMMLSGMASRILNGTTLAAPSNMKLGQVLEEEGYLFMRYCKT</sequence>
<dbReference type="PANTHER" id="PTHR38011">
    <property type="entry name" value="DIHYDROFOLATE REDUCTASE FAMILY PROTEIN (AFU_ORTHOLOGUE AFUA_8G06820)"/>
    <property type="match status" value="1"/>
</dbReference>
<accession>A0A6H9YZB4</accession>
<dbReference type="Gene3D" id="3.40.430.10">
    <property type="entry name" value="Dihydrofolate Reductase, subunit A"/>
    <property type="match status" value="1"/>
</dbReference>
<dbReference type="EMBL" id="WBMT01000005">
    <property type="protein sequence ID" value="KAB2349624.1"/>
    <property type="molecule type" value="Genomic_DNA"/>
</dbReference>
<comment type="caution">
    <text evidence="5">The sequence shown here is derived from an EMBL/GenBank/DDBJ whole genome shotgun (WGS) entry which is preliminary data.</text>
</comment>
<reference evidence="5 6" key="1">
    <citation type="submission" date="2019-09" db="EMBL/GenBank/DDBJ databases">
        <title>Actinomadura physcomitrii sp. nov., a novel actinomycete isolated from moss [Physcomitrium sphaericum (Ludw) Fuernr].</title>
        <authorList>
            <person name="Zhuang X."/>
            <person name="Liu C."/>
        </authorList>
    </citation>
    <scope>NUCLEOTIDE SEQUENCE [LARGE SCALE GENOMIC DNA]</scope>
    <source>
        <strain evidence="5 6">HMC1</strain>
    </source>
</reference>
<keyword evidence="6" id="KW-1185">Reference proteome</keyword>
<evidence type="ECO:0000259" key="4">
    <source>
        <dbReference type="Pfam" id="PF01872"/>
    </source>
</evidence>
<dbReference type="OrthoDB" id="5243299at2"/>
<gene>
    <name evidence="5" type="ORF">F8566_12750</name>
</gene>
<dbReference type="Proteomes" id="UP000468735">
    <property type="component" value="Unassembled WGS sequence"/>
</dbReference>
<evidence type="ECO:0000313" key="5">
    <source>
        <dbReference type="EMBL" id="KAB2349624.1"/>
    </source>
</evidence>
<dbReference type="InterPro" id="IPR024072">
    <property type="entry name" value="DHFR-like_dom_sf"/>
</dbReference>
<evidence type="ECO:0000256" key="2">
    <source>
        <dbReference type="ARBA" id="ARBA00022857"/>
    </source>
</evidence>
<keyword evidence="3" id="KW-0560">Oxidoreductase</keyword>
<name>A0A6H9YZB4_9ACTN</name>